<dbReference type="Proteomes" id="UP001175211">
    <property type="component" value="Unassembled WGS sequence"/>
</dbReference>
<protein>
    <submittedName>
        <fullName evidence="1">Uncharacterized protein</fullName>
    </submittedName>
</protein>
<evidence type="ECO:0000313" key="2">
    <source>
        <dbReference type="Proteomes" id="UP001175211"/>
    </source>
</evidence>
<dbReference type="EMBL" id="JAUEPS010000002">
    <property type="protein sequence ID" value="KAK0467700.1"/>
    <property type="molecule type" value="Genomic_DNA"/>
</dbReference>
<reference evidence="1" key="1">
    <citation type="submission" date="2023-06" db="EMBL/GenBank/DDBJ databases">
        <authorList>
            <consortium name="Lawrence Berkeley National Laboratory"/>
            <person name="Ahrendt S."/>
            <person name="Sahu N."/>
            <person name="Indic B."/>
            <person name="Wong-Bajracharya J."/>
            <person name="Merenyi Z."/>
            <person name="Ke H.-M."/>
            <person name="Monk M."/>
            <person name="Kocsube S."/>
            <person name="Drula E."/>
            <person name="Lipzen A."/>
            <person name="Balint B."/>
            <person name="Henrissat B."/>
            <person name="Andreopoulos B."/>
            <person name="Martin F.M."/>
            <person name="Harder C.B."/>
            <person name="Rigling D."/>
            <person name="Ford K.L."/>
            <person name="Foster G.D."/>
            <person name="Pangilinan J."/>
            <person name="Papanicolaou A."/>
            <person name="Barry K."/>
            <person name="LaButti K."/>
            <person name="Viragh M."/>
            <person name="Koriabine M."/>
            <person name="Yan M."/>
            <person name="Riley R."/>
            <person name="Champramary S."/>
            <person name="Plett K.L."/>
            <person name="Tsai I.J."/>
            <person name="Slot J."/>
            <person name="Sipos G."/>
            <person name="Plett J."/>
            <person name="Nagy L.G."/>
            <person name="Grigoriev I.V."/>
        </authorList>
    </citation>
    <scope>NUCLEOTIDE SEQUENCE</scope>
    <source>
        <strain evidence="1">CCBAS 213</strain>
    </source>
</reference>
<sequence length="176" mass="20195">MVLELFTSHDFGPDWTQVVYSWVVFQSANGFDSSDKLPANYRPECVGQWISRARPQNYANLDLIQKFQSPFWAWWANLQPEGHVGAYEHPIEDLEREDNGRPIQIHPSTDISWECLKTCSGRNGMVSVVAALFFWAEGAKVLPLTTHRERARSSEAHRELYFAMGDVCYVLQSLLD</sequence>
<accession>A0AA39U619</accession>
<dbReference type="AlphaFoldDB" id="A0AA39U619"/>
<organism evidence="1 2">
    <name type="scientific">Armillaria tabescens</name>
    <name type="common">Ringless honey mushroom</name>
    <name type="synonym">Agaricus tabescens</name>
    <dbReference type="NCBI Taxonomy" id="1929756"/>
    <lineage>
        <taxon>Eukaryota</taxon>
        <taxon>Fungi</taxon>
        <taxon>Dikarya</taxon>
        <taxon>Basidiomycota</taxon>
        <taxon>Agaricomycotina</taxon>
        <taxon>Agaricomycetes</taxon>
        <taxon>Agaricomycetidae</taxon>
        <taxon>Agaricales</taxon>
        <taxon>Marasmiineae</taxon>
        <taxon>Physalacriaceae</taxon>
        <taxon>Desarmillaria</taxon>
    </lineage>
</organism>
<keyword evidence="2" id="KW-1185">Reference proteome</keyword>
<proteinExistence type="predicted"/>
<comment type="caution">
    <text evidence="1">The sequence shown here is derived from an EMBL/GenBank/DDBJ whole genome shotgun (WGS) entry which is preliminary data.</text>
</comment>
<evidence type="ECO:0000313" key="1">
    <source>
        <dbReference type="EMBL" id="KAK0467700.1"/>
    </source>
</evidence>
<dbReference type="RefSeq" id="XP_060337975.1">
    <property type="nucleotide sequence ID" value="XM_060466952.1"/>
</dbReference>
<name>A0AA39U619_ARMTA</name>
<gene>
    <name evidence="1" type="ORF">EV420DRAFT_1259363</name>
</gene>
<dbReference type="GeneID" id="85350500"/>